<proteinExistence type="inferred from homology"/>
<keyword evidence="8 11" id="KW-0472">Membrane</keyword>
<evidence type="ECO:0000256" key="4">
    <source>
        <dbReference type="ARBA" id="ARBA00022679"/>
    </source>
</evidence>
<dbReference type="EMBL" id="CAFBNC010000029">
    <property type="protein sequence ID" value="CAB4933023.1"/>
    <property type="molecule type" value="Genomic_DNA"/>
</dbReference>
<comment type="subcellular location">
    <subcellularLocation>
        <location evidence="1">Membrane</location>
        <topology evidence="1">Multi-pass membrane protein</topology>
    </subcellularLocation>
</comment>
<evidence type="ECO:0000256" key="9">
    <source>
        <dbReference type="ARBA" id="ARBA00023209"/>
    </source>
</evidence>
<dbReference type="PROSITE" id="PS00379">
    <property type="entry name" value="CDP_ALCOHOL_P_TRANSF"/>
    <property type="match status" value="1"/>
</dbReference>
<organism evidence="12">
    <name type="scientific">freshwater metagenome</name>
    <dbReference type="NCBI Taxonomy" id="449393"/>
    <lineage>
        <taxon>unclassified sequences</taxon>
        <taxon>metagenomes</taxon>
        <taxon>ecological metagenomes</taxon>
    </lineage>
</organism>
<feature type="transmembrane region" description="Helical" evidence="11">
    <location>
        <begin position="117"/>
        <end position="135"/>
    </location>
</feature>
<dbReference type="Gene3D" id="1.20.120.1760">
    <property type="match status" value="1"/>
</dbReference>
<sequence length="211" mass="22963">MGPSSEHEHLPLEAPGLDLLESRILTVPNLITMVRLACLPIFVWLLLSENNRAAASVLLGILGATDWVDGYIARRFNQTSTLGKVLDPVADRLLFFVALIAILIDGCAPAWVCWAVLIREVLISVATLGLASLGARRIDVTRAGKTGTFLLMFAFPAFVAGASTFWWAPISLGFAWLFVIPGLLFSYYAFIRYVPIGMRALKDGRAARTGA</sequence>
<dbReference type="InterPro" id="IPR000462">
    <property type="entry name" value="CDP-OH_P_trans"/>
</dbReference>
<dbReference type="Pfam" id="PF01066">
    <property type="entry name" value="CDP-OH_P_transf"/>
    <property type="match status" value="1"/>
</dbReference>
<feature type="transmembrane region" description="Helical" evidence="11">
    <location>
        <begin position="93"/>
        <end position="111"/>
    </location>
</feature>
<comment type="similarity">
    <text evidence="2">Belongs to the CDP-alcohol phosphatidyltransferase class-I family.</text>
</comment>
<evidence type="ECO:0000256" key="6">
    <source>
        <dbReference type="ARBA" id="ARBA00022989"/>
    </source>
</evidence>
<evidence type="ECO:0000313" key="12">
    <source>
        <dbReference type="EMBL" id="CAB4323084.1"/>
    </source>
</evidence>
<evidence type="ECO:0000256" key="2">
    <source>
        <dbReference type="ARBA" id="ARBA00010441"/>
    </source>
</evidence>
<dbReference type="GO" id="GO:0046474">
    <property type="term" value="P:glycerophospholipid biosynthetic process"/>
    <property type="evidence" value="ECO:0007669"/>
    <property type="project" value="TreeGrafter"/>
</dbReference>
<dbReference type="GO" id="GO:0016020">
    <property type="term" value="C:membrane"/>
    <property type="evidence" value="ECO:0007669"/>
    <property type="project" value="UniProtKB-SubCell"/>
</dbReference>
<dbReference type="InterPro" id="IPR050324">
    <property type="entry name" value="CDP-alcohol_PTase-I"/>
</dbReference>
<gene>
    <name evidence="12" type="ORF">UFOPK1392_00829</name>
    <name evidence="13" type="ORF">UFOPK3733_00789</name>
</gene>
<dbReference type="InterPro" id="IPR004570">
    <property type="entry name" value="Phosphatidylglycerol_P_synth"/>
</dbReference>
<evidence type="ECO:0000256" key="5">
    <source>
        <dbReference type="ARBA" id="ARBA00022692"/>
    </source>
</evidence>
<dbReference type="GO" id="GO:0008444">
    <property type="term" value="F:CDP-diacylglycerol-glycerol-3-phosphate 3-phosphatidyltransferase activity"/>
    <property type="evidence" value="ECO:0007669"/>
    <property type="project" value="InterPro"/>
</dbReference>
<evidence type="ECO:0000313" key="13">
    <source>
        <dbReference type="EMBL" id="CAB4933023.1"/>
    </source>
</evidence>
<evidence type="ECO:0000256" key="3">
    <source>
        <dbReference type="ARBA" id="ARBA00022516"/>
    </source>
</evidence>
<feature type="transmembrane region" description="Helical" evidence="11">
    <location>
        <begin position="147"/>
        <end position="168"/>
    </location>
</feature>
<reference evidence="12" key="1">
    <citation type="submission" date="2020-05" db="EMBL/GenBank/DDBJ databases">
        <authorList>
            <person name="Chiriac C."/>
            <person name="Salcher M."/>
            <person name="Ghai R."/>
            <person name="Kavagutti S V."/>
        </authorList>
    </citation>
    <scope>NUCLEOTIDE SEQUENCE</scope>
</reference>
<feature type="transmembrane region" description="Helical" evidence="11">
    <location>
        <begin position="27"/>
        <end position="47"/>
    </location>
</feature>
<evidence type="ECO:0000256" key="7">
    <source>
        <dbReference type="ARBA" id="ARBA00023098"/>
    </source>
</evidence>
<feature type="transmembrane region" description="Helical" evidence="11">
    <location>
        <begin position="174"/>
        <end position="195"/>
    </location>
</feature>
<keyword evidence="7" id="KW-0443">Lipid metabolism</keyword>
<evidence type="ECO:0000256" key="1">
    <source>
        <dbReference type="ARBA" id="ARBA00004141"/>
    </source>
</evidence>
<keyword evidence="4" id="KW-0808">Transferase</keyword>
<name>A0A6J5YA72_9ZZZZ</name>
<evidence type="ECO:0000256" key="8">
    <source>
        <dbReference type="ARBA" id="ARBA00023136"/>
    </source>
</evidence>
<dbReference type="PIRSF" id="PIRSF000847">
    <property type="entry name" value="Phos_ph_gly_syn"/>
    <property type="match status" value="1"/>
</dbReference>
<dbReference type="InterPro" id="IPR048254">
    <property type="entry name" value="CDP_ALCOHOL_P_TRANSF_CS"/>
</dbReference>
<dbReference type="InterPro" id="IPR043130">
    <property type="entry name" value="CDP-OH_PTrfase_TM_dom"/>
</dbReference>
<evidence type="ECO:0000256" key="10">
    <source>
        <dbReference type="ARBA" id="ARBA00023264"/>
    </source>
</evidence>
<keyword evidence="6 11" id="KW-1133">Transmembrane helix</keyword>
<keyword evidence="3" id="KW-0444">Lipid biosynthesis</keyword>
<dbReference type="EMBL" id="CAEMXZ010000026">
    <property type="protein sequence ID" value="CAB4323084.1"/>
    <property type="molecule type" value="Genomic_DNA"/>
</dbReference>
<evidence type="ECO:0000256" key="11">
    <source>
        <dbReference type="SAM" id="Phobius"/>
    </source>
</evidence>
<keyword evidence="5 11" id="KW-0812">Transmembrane</keyword>
<protein>
    <submittedName>
        <fullName evidence="12">Unannotated protein</fullName>
    </submittedName>
</protein>
<dbReference type="AlphaFoldDB" id="A0A6J5YA72"/>
<keyword evidence="10" id="KW-1208">Phospholipid metabolism</keyword>
<accession>A0A6J5YA72</accession>
<dbReference type="PANTHER" id="PTHR14269">
    <property type="entry name" value="CDP-DIACYLGLYCEROL--GLYCEROL-3-PHOSPHATE 3-PHOSPHATIDYLTRANSFERASE-RELATED"/>
    <property type="match status" value="1"/>
</dbReference>
<keyword evidence="9" id="KW-0594">Phospholipid biosynthesis</keyword>
<dbReference type="PANTHER" id="PTHR14269:SF62">
    <property type="entry name" value="CDP-DIACYLGLYCEROL--GLYCEROL-3-PHOSPHATE 3-PHOSPHATIDYLTRANSFERASE 1, CHLOROPLASTIC"/>
    <property type="match status" value="1"/>
</dbReference>